<feature type="compositionally biased region" description="Polar residues" evidence="1">
    <location>
        <begin position="691"/>
        <end position="715"/>
    </location>
</feature>
<comment type="caution">
    <text evidence="2">The sequence shown here is derived from an EMBL/GenBank/DDBJ whole genome shotgun (WGS) entry which is preliminary data.</text>
</comment>
<protein>
    <submittedName>
        <fullName evidence="2">Uncharacterized protein</fullName>
    </submittedName>
</protein>
<feature type="compositionally biased region" description="Basic and acidic residues" evidence="1">
    <location>
        <begin position="289"/>
        <end position="303"/>
    </location>
</feature>
<sequence length="1548" mass="168589">MYSYDINNVVEVKGKDDDGSWDLSWWEARIDSFNPATEQYVIEYEQIMVPGEDGKPSSIKDRDDMDVSQLRPPPGNDRIKPITECTLGEAMDVYCEDAWWQGWVKIIRKQEIVICFDTGAPEVTSVLNSELIEGRSEKVCGVFPVRRTRNWDYKKRAWSEVSQAFRKGLRNERVRAAVITTRPPTSRQLDLASQALPRPTPSDEDHHEGPPAKKHRSDEGMSRKTGSGKSRAGLHSSSGQPTGSRPASGQPRQLLASRTSSGVSGQPMGSRQSYGQLTQPQGRLSASSSHERGLSAEIRHDSAAESLSKRKPAAEHSLHPEQSAAAGKHTPVRQEPPHGRAAEPSQKRLIILPSPTQISKAPALAFQTSQALSPLRFAGSLDQMPPSPSTAVAEPDALPASAPPQASAPAGGEQGSMGNAEAKTQPTADRPGDQPLQPRPTDSAVAGNMTGAKSRPDLADQPAAVKQPAAAISGSTKGKGVPGTDMGSGALGSTQGARKSTTAAAPAVAQASALRPLQPPGATKMEESAQAKQGVRKSTAKQPAQKATAEDEAAKLIREKGLTKLSGRTAEHSIDAAEADVIWAAHKATETRLDLRNFLYRKLLPHRPYADIRIWKNANMMKRVSAEAPKKQLKPLPQQQPNALKTQRSGDASTLARRPSLQQRPSQHKPSLQLLPSDDLSKDDPWHETAPKSSQNRTQQIQAVQAPSAAQQLPLGTSRAAAGEAQRTAGSRLAAKEPSKAPGMSVRSASLQEPQENLAAARVNKSLQQESQQASGGMLLSTIEESGLKMGVPAASEPSHIGSMDATDPLFEQYDKLLREELQHQVDPAGLDHNPQPESIVMLGKSIQQLPQQAFAKRKSAVQTVLDAPQQTLPDPVPGHQAAPQDPRLAALKGLHGNPGARRPSPTRPVKPDSAALGVDSGRPKRPRADAALPEEPADSDDLQKPLGTYNLTGTGKRMPKMWSENKYGAKVLCVDNLSCIWTSDRDLRLAIKPIVDYTEAVRIVKEDLYKDGMCYGGWGVMEFDHKQDAEEALQRMQHLYVRTAACPIPRPLLVHYPRKTLGNLEKDQELGHVKDVNLKSHFAQPNSIEFKPAVQWKHLQLVVADCKAQLRKEHTEQLKLLMLDYVKATGREGTQPSEGVPPPPPPEPTPWLFLKGLGRDALEKADVLPEVFTQWGVGASARSIVDPVTRTWRGTAVVRLQSVEQAKHLKQDLQKMVFVMHGTPRALECHSVRLGGPAKCTQAVYDDALSDAFGRSDRQSTAAAAPELMCFDVAQTVEEAYALRLRSLLYHQAEERERLQTLMHQQRKALHKEHEELFDSEVEKLVELNYINQLPAVARQRQHQIKPLRELPARYRPLLMRPSKLLANIQVQPEAANSDAAPLGEAREASKAAATAHAMQQAMGRKDSGVTKTTSYTTRQLSQAAGHSHGIPDPEPGSRPGSSRVVRHVPGGQQGGQASPRQHGRAPAGQLKGRGRGRAPQLPQKRRAPDDWQHGRAVPITGHHERPKHKRKSKQTAVPQPMSMGRVSPGRFSRGRGHRGRKGSSGK</sequence>
<feature type="compositionally biased region" description="Basic and acidic residues" evidence="1">
    <location>
        <begin position="679"/>
        <end position="690"/>
    </location>
</feature>
<name>A0AAV1IIJ4_9CHLO</name>
<feature type="compositionally biased region" description="Low complexity" evidence="1">
    <location>
        <begin position="1392"/>
        <end position="1403"/>
    </location>
</feature>
<feature type="compositionally biased region" description="Basic and acidic residues" evidence="1">
    <location>
        <begin position="201"/>
        <end position="222"/>
    </location>
</feature>
<accession>A0AAV1IIJ4</accession>
<feature type="compositionally biased region" description="Polar residues" evidence="1">
    <location>
        <begin position="491"/>
        <end position="502"/>
    </location>
</feature>
<dbReference type="GO" id="GO:0003676">
    <property type="term" value="F:nucleic acid binding"/>
    <property type="evidence" value="ECO:0007669"/>
    <property type="project" value="InterPro"/>
</dbReference>
<dbReference type="InterPro" id="IPR035979">
    <property type="entry name" value="RBD_domain_sf"/>
</dbReference>
<feature type="compositionally biased region" description="Basic residues" evidence="1">
    <location>
        <begin position="1534"/>
        <end position="1548"/>
    </location>
</feature>
<feature type="compositionally biased region" description="Low complexity" evidence="1">
    <location>
        <begin position="395"/>
        <end position="410"/>
    </location>
</feature>
<feature type="compositionally biased region" description="Low complexity" evidence="1">
    <location>
        <begin position="669"/>
        <end position="678"/>
    </location>
</feature>
<evidence type="ECO:0000313" key="3">
    <source>
        <dbReference type="Proteomes" id="UP001314263"/>
    </source>
</evidence>
<proteinExistence type="predicted"/>
<feature type="compositionally biased region" description="Polar residues" evidence="1">
    <location>
        <begin position="1411"/>
        <end position="1426"/>
    </location>
</feature>
<feature type="compositionally biased region" description="Low complexity" evidence="1">
    <location>
        <begin position="503"/>
        <end position="513"/>
    </location>
</feature>
<feature type="region of interest" description="Disordered" evidence="1">
    <location>
        <begin position="377"/>
        <end position="552"/>
    </location>
</feature>
<feature type="compositionally biased region" description="Polar residues" evidence="1">
    <location>
        <begin position="642"/>
        <end position="652"/>
    </location>
</feature>
<feature type="region of interest" description="Disordered" evidence="1">
    <location>
        <begin position="626"/>
        <end position="754"/>
    </location>
</feature>
<feature type="region of interest" description="Disordered" evidence="1">
    <location>
        <begin position="1376"/>
        <end position="1548"/>
    </location>
</feature>
<dbReference type="SUPFAM" id="SSF54928">
    <property type="entry name" value="RNA-binding domain, RBD"/>
    <property type="match status" value="1"/>
</dbReference>
<organism evidence="2 3">
    <name type="scientific">Coccomyxa viridis</name>
    <dbReference type="NCBI Taxonomy" id="1274662"/>
    <lineage>
        <taxon>Eukaryota</taxon>
        <taxon>Viridiplantae</taxon>
        <taxon>Chlorophyta</taxon>
        <taxon>core chlorophytes</taxon>
        <taxon>Trebouxiophyceae</taxon>
        <taxon>Trebouxiophyceae incertae sedis</taxon>
        <taxon>Coccomyxaceae</taxon>
        <taxon>Coccomyxa</taxon>
    </lineage>
</organism>
<dbReference type="PANTHER" id="PTHR31917">
    <property type="entry name" value="AGENET DOMAIN-CONTAINING PROTEIN-RELATED"/>
    <property type="match status" value="1"/>
</dbReference>
<reference evidence="2 3" key="1">
    <citation type="submission" date="2023-10" db="EMBL/GenBank/DDBJ databases">
        <authorList>
            <person name="Maclean D."/>
            <person name="Macfadyen A."/>
        </authorList>
    </citation>
    <scope>NUCLEOTIDE SEQUENCE [LARGE SCALE GENOMIC DNA]</scope>
</reference>
<dbReference type="PANTHER" id="PTHR31917:SF101">
    <property type="entry name" value="OS07G0607300 PROTEIN"/>
    <property type="match status" value="1"/>
</dbReference>
<gene>
    <name evidence="2" type="ORF">CVIRNUC_009020</name>
</gene>
<dbReference type="Proteomes" id="UP001314263">
    <property type="component" value="Unassembled WGS sequence"/>
</dbReference>
<evidence type="ECO:0000256" key="1">
    <source>
        <dbReference type="SAM" id="MobiDB-lite"/>
    </source>
</evidence>
<keyword evidence="3" id="KW-1185">Reference proteome</keyword>
<feature type="compositionally biased region" description="Polar residues" evidence="1">
    <location>
        <begin position="235"/>
        <end position="288"/>
    </location>
</feature>
<feature type="region of interest" description="Disordered" evidence="1">
    <location>
        <begin position="179"/>
        <end position="354"/>
    </location>
</feature>
<feature type="compositionally biased region" description="Basic residues" evidence="1">
    <location>
        <begin position="1506"/>
        <end position="1515"/>
    </location>
</feature>
<feature type="region of interest" description="Disordered" evidence="1">
    <location>
        <begin position="52"/>
        <end position="79"/>
    </location>
</feature>
<feature type="region of interest" description="Disordered" evidence="1">
    <location>
        <begin position="891"/>
        <end position="951"/>
    </location>
</feature>
<dbReference type="EMBL" id="CAUYUE010000013">
    <property type="protein sequence ID" value="CAK0785809.1"/>
    <property type="molecule type" value="Genomic_DNA"/>
</dbReference>
<feature type="compositionally biased region" description="Basic and acidic residues" evidence="1">
    <location>
        <begin position="52"/>
        <end position="65"/>
    </location>
</feature>
<evidence type="ECO:0000313" key="2">
    <source>
        <dbReference type="EMBL" id="CAK0785809.1"/>
    </source>
</evidence>